<reference evidence="2 3" key="1">
    <citation type="journal article" date="2018" name="Sci. Data">
        <title>The draft genome sequence of cork oak.</title>
        <authorList>
            <person name="Ramos A.M."/>
            <person name="Usie A."/>
            <person name="Barbosa P."/>
            <person name="Barros P.M."/>
            <person name="Capote T."/>
            <person name="Chaves I."/>
            <person name="Simoes F."/>
            <person name="Abreu I."/>
            <person name="Carrasquinho I."/>
            <person name="Faro C."/>
            <person name="Guimaraes J.B."/>
            <person name="Mendonca D."/>
            <person name="Nobrega F."/>
            <person name="Rodrigues L."/>
            <person name="Saibo N.J.M."/>
            <person name="Varela M.C."/>
            <person name="Egas C."/>
            <person name="Matos J."/>
            <person name="Miguel C.M."/>
            <person name="Oliveira M.M."/>
            <person name="Ricardo C.P."/>
            <person name="Goncalves S."/>
        </authorList>
    </citation>
    <scope>NUCLEOTIDE SEQUENCE [LARGE SCALE GENOMIC DNA]</scope>
    <source>
        <strain evidence="3">cv. HL8</strain>
    </source>
</reference>
<accession>A0AAW0JDN6</accession>
<evidence type="ECO:0000313" key="2">
    <source>
        <dbReference type="EMBL" id="KAK7824797.1"/>
    </source>
</evidence>
<dbReference type="AlphaFoldDB" id="A0AAW0JDN6"/>
<gene>
    <name evidence="2" type="ORF">CFP56_034045</name>
</gene>
<evidence type="ECO:0000313" key="3">
    <source>
        <dbReference type="Proteomes" id="UP000237347"/>
    </source>
</evidence>
<comment type="caution">
    <text evidence="2">The sequence shown here is derived from an EMBL/GenBank/DDBJ whole genome shotgun (WGS) entry which is preliminary data.</text>
</comment>
<name>A0AAW0JDN6_QUESU</name>
<sequence>MATLEVRTPYPNTTTTTTTTTTETHILATMHDVNEDKLSPIEQFKLTVPNTDDLTLPYGPFECGP</sequence>
<organism evidence="2 3">
    <name type="scientific">Quercus suber</name>
    <name type="common">Cork oak</name>
    <dbReference type="NCBI Taxonomy" id="58331"/>
    <lineage>
        <taxon>Eukaryota</taxon>
        <taxon>Viridiplantae</taxon>
        <taxon>Streptophyta</taxon>
        <taxon>Embryophyta</taxon>
        <taxon>Tracheophyta</taxon>
        <taxon>Spermatophyta</taxon>
        <taxon>Magnoliopsida</taxon>
        <taxon>eudicotyledons</taxon>
        <taxon>Gunneridae</taxon>
        <taxon>Pentapetalae</taxon>
        <taxon>rosids</taxon>
        <taxon>fabids</taxon>
        <taxon>Fagales</taxon>
        <taxon>Fagaceae</taxon>
        <taxon>Quercus</taxon>
    </lineage>
</organism>
<evidence type="ECO:0000256" key="1">
    <source>
        <dbReference type="SAM" id="MobiDB-lite"/>
    </source>
</evidence>
<keyword evidence="3" id="KW-1185">Reference proteome</keyword>
<dbReference type="Proteomes" id="UP000237347">
    <property type="component" value="Unassembled WGS sequence"/>
</dbReference>
<dbReference type="EMBL" id="PKMF04000593">
    <property type="protein sequence ID" value="KAK7824797.1"/>
    <property type="molecule type" value="Genomic_DNA"/>
</dbReference>
<proteinExistence type="predicted"/>
<protein>
    <submittedName>
        <fullName evidence="2">Uncharacterized protein</fullName>
    </submittedName>
</protein>
<feature type="region of interest" description="Disordered" evidence="1">
    <location>
        <begin position="1"/>
        <end position="20"/>
    </location>
</feature>